<accession>A0A0B1TQF1</accession>
<keyword evidence="3" id="KW-1185">Reference proteome</keyword>
<evidence type="ECO:0000256" key="1">
    <source>
        <dbReference type="SAM" id="MobiDB-lite"/>
    </source>
</evidence>
<name>A0A0B1TQF1_OESDE</name>
<organism evidence="2 3">
    <name type="scientific">Oesophagostomum dentatum</name>
    <name type="common">Nodular worm</name>
    <dbReference type="NCBI Taxonomy" id="61180"/>
    <lineage>
        <taxon>Eukaryota</taxon>
        <taxon>Metazoa</taxon>
        <taxon>Ecdysozoa</taxon>
        <taxon>Nematoda</taxon>
        <taxon>Chromadorea</taxon>
        <taxon>Rhabditida</taxon>
        <taxon>Rhabditina</taxon>
        <taxon>Rhabditomorpha</taxon>
        <taxon>Strongyloidea</taxon>
        <taxon>Strongylidae</taxon>
        <taxon>Oesophagostomum</taxon>
    </lineage>
</organism>
<gene>
    <name evidence="2" type="ORF">OESDEN_00267</name>
</gene>
<proteinExistence type="predicted"/>
<dbReference type="AlphaFoldDB" id="A0A0B1TQF1"/>
<feature type="non-terminal residue" evidence="2">
    <location>
        <position position="1"/>
    </location>
</feature>
<protein>
    <submittedName>
        <fullName evidence="2">Uncharacterized protein</fullName>
    </submittedName>
</protein>
<dbReference type="Proteomes" id="UP000053660">
    <property type="component" value="Unassembled WGS sequence"/>
</dbReference>
<evidence type="ECO:0000313" key="2">
    <source>
        <dbReference type="EMBL" id="KHJ99758.1"/>
    </source>
</evidence>
<dbReference type="EMBL" id="KN549206">
    <property type="protein sequence ID" value="KHJ99758.1"/>
    <property type="molecule type" value="Genomic_DNA"/>
</dbReference>
<feature type="compositionally biased region" description="Pro residues" evidence="1">
    <location>
        <begin position="96"/>
        <end position="111"/>
    </location>
</feature>
<reference evidence="2 3" key="1">
    <citation type="submission" date="2014-03" db="EMBL/GenBank/DDBJ databases">
        <title>Draft genome of the hookworm Oesophagostomum dentatum.</title>
        <authorList>
            <person name="Mitreva M."/>
        </authorList>
    </citation>
    <scope>NUCLEOTIDE SEQUENCE [LARGE SCALE GENOMIC DNA]</scope>
    <source>
        <strain evidence="2 3">OD-Hann</strain>
    </source>
</reference>
<evidence type="ECO:0000313" key="3">
    <source>
        <dbReference type="Proteomes" id="UP000053660"/>
    </source>
</evidence>
<sequence>EATPQETSPQKETINVATHQEKPLVLPDVPSTTPAPAIANAEIRKPDVTVTTPLGENVIREDGAVPATTQTVPTVPLDIIASHVVKEEKTSQHVDLPPPVQSSTISPPPQPVVAESVPLSANPTSDGAKPATRLPPAASEVEHFSDFSFFFTLPMF</sequence>
<feature type="region of interest" description="Disordered" evidence="1">
    <location>
        <begin position="88"/>
        <end position="136"/>
    </location>
</feature>